<dbReference type="SUPFAM" id="SSF50630">
    <property type="entry name" value="Acid proteases"/>
    <property type="match status" value="1"/>
</dbReference>
<dbReference type="EMBL" id="MU865451">
    <property type="protein sequence ID" value="KAK4222852.1"/>
    <property type="molecule type" value="Genomic_DNA"/>
</dbReference>
<gene>
    <name evidence="2" type="ORF">QBC38DRAFT_331853</name>
</gene>
<evidence type="ECO:0000313" key="3">
    <source>
        <dbReference type="Proteomes" id="UP001301958"/>
    </source>
</evidence>
<proteinExistence type="predicted"/>
<evidence type="ECO:0008006" key="4">
    <source>
        <dbReference type="Google" id="ProtNLM"/>
    </source>
</evidence>
<keyword evidence="1" id="KW-0472">Membrane</keyword>
<comment type="caution">
    <text evidence="2">The sequence shown here is derived from an EMBL/GenBank/DDBJ whole genome shotgun (WGS) entry which is preliminary data.</text>
</comment>
<accession>A0AAN6YTY8</accession>
<sequence>LLLALLVVPVTAAPRCQSGATIHFNLGYCVIRSSSASDIHSWGFNLNIDKAGELCVVPSTVTNATFVTSDGVCTSKDQLQTNGVSINEATCRSRRGGLISTQGLKEGDVKSLGENPTWTSLGNSMARAVEVTLGFLKQTVSITLGLIDKGQQSTASHFGLASDSVALRILKDAGIIGARSFGLNVGSQSVQFPKPGSLVLGGWDANSVDSSSFIEFPINANYKSSSRRCPLKVEITQLTVRLKRSNETSWNESNYADPGDTLIACIEPYDNLFRLPGPTVISPIKEFISKNMLGSTGDWESVFLKPTDYGSTLVNLEPGLVYHNVRAGAFNTSLRFTLKPEGSDKSLTVEIPQHEFQTPLKGLDERGLPKVDTDYTELKIFNETAPLDTSVLGKVFLSQVYLFVDYEAEKFYLAPLDPANQGTSPLPVASSCTKGLSATDKGIISVGTILGVPLLLVAGYIAFKKYWRPRRS</sequence>
<keyword evidence="1" id="KW-0812">Transmembrane</keyword>
<evidence type="ECO:0000256" key="1">
    <source>
        <dbReference type="SAM" id="Phobius"/>
    </source>
</evidence>
<evidence type="ECO:0000313" key="2">
    <source>
        <dbReference type="EMBL" id="KAK4222852.1"/>
    </source>
</evidence>
<name>A0AAN6YTY8_9PEZI</name>
<protein>
    <recommendedName>
        <fullName evidence="4">Acid protease</fullName>
    </recommendedName>
</protein>
<feature type="non-terminal residue" evidence="2">
    <location>
        <position position="1"/>
    </location>
</feature>
<reference evidence="2" key="2">
    <citation type="submission" date="2023-05" db="EMBL/GenBank/DDBJ databases">
        <authorList>
            <consortium name="Lawrence Berkeley National Laboratory"/>
            <person name="Steindorff A."/>
            <person name="Hensen N."/>
            <person name="Bonometti L."/>
            <person name="Westerberg I."/>
            <person name="Brannstrom I.O."/>
            <person name="Guillou S."/>
            <person name="Cros-Aarteil S."/>
            <person name="Calhoun S."/>
            <person name="Haridas S."/>
            <person name="Kuo A."/>
            <person name="Mondo S."/>
            <person name="Pangilinan J."/>
            <person name="Riley R."/>
            <person name="Labutti K."/>
            <person name="Andreopoulos B."/>
            <person name="Lipzen A."/>
            <person name="Chen C."/>
            <person name="Yanf M."/>
            <person name="Daum C."/>
            <person name="Ng V."/>
            <person name="Clum A."/>
            <person name="Ohm R."/>
            <person name="Martin F."/>
            <person name="Silar P."/>
            <person name="Natvig D."/>
            <person name="Lalanne C."/>
            <person name="Gautier V."/>
            <person name="Ament-Velasquez S.L."/>
            <person name="Kruys A."/>
            <person name="Hutchinson M.I."/>
            <person name="Powell A.J."/>
            <person name="Barry K."/>
            <person name="Miller A.N."/>
            <person name="Grigoriev I.V."/>
            <person name="Debuchy R."/>
            <person name="Gladieux P."/>
            <person name="Thoren M.H."/>
            <person name="Johannesson H."/>
        </authorList>
    </citation>
    <scope>NUCLEOTIDE SEQUENCE</scope>
    <source>
        <strain evidence="2">CBS 990.96</strain>
    </source>
</reference>
<keyword evidence="1" id="KW-1133">Transmembrane helix</keyword>
<reference evidence="2" key="1">
    <citation type="journal article" date="2023" name="Mol. Phylogenet. Evol.">
        <title>Genome-scale phylogeny and comparative genomics of the fungal order Sordariales.</title>
        <authorList>
            <person name="Hensen N."/>
            <person name="Bonometti L."/>
            <person name="Westerberg I."/>
            <person name="Brannstrom I.O."/>
            <person name="Guillou S."/>
            <person name="Cros-Aarteil S."/>
            <person name="Calhoun S."/>
            <person name="Haridas S."/>
            <person name="Kuo A."/>
            <person name="Mondo S."/>
            <person name="Pangilinan J."/>
            <person name="Riley R."/>
            <person name="LaButti K."/>
            <person name="Andreopoulos B."/>
            <person name="Lipzen A."/>
            <person name="Chen C."/>
            <person name="Yan M."/>
            <person name="Daum C."/>
            <person name="Ng V."/>
            <person name="Clum A."/>
            <person name="Steindorff A."/>
            <person name="Ohm R.A."/>
            <person name="Martin F."/>
            <person name="Silar P."/>
            <person name="Natvig D.O."/>
            <person name="Lalanne C."/>
            <person name="Gautier V."/>
            <person name="Ament-Velasquez S.L."/>
            <person name="Kruys A."/>
            <person name="Hutchinson M.I."/>
            <person name="Powell A.J."/>
            <person name="Barry K."/>
            <person name="Miller A.N."/>
            <person name="Grigoriev I.V."/>
            <person name="Debuchy R."/>
            <person name="Gladieux P."/>
            <person name="Hiltunen Thoren M."/>
            <person name="Johannesson H."/>
        </authorList>
    </citation>
    <scope>NUCLEOTIDE SEQUENCE</scope>
    <source>
        <strain evidence="2">CBS 990.96</strain>
    </source>
</reference>
<organism evidence="2 3">
    <name type="scientific">Podospora fimiseda</name>
    <dbReference type="NCBI Taxonomy" id="252190"/>
    <lineage>
        <taxon>Eukaryota</taxon>
        <taxon>Fungi</taxon>
        <taxon>Dikarya</taxon>
        <taxon>Ascomycota</taxon>
        <taxon>Pezizomycotina</taxon>
        <taxon>Sordariomycetes</taxon>
        <taxon>Sordariomycetidae</taxon>
        <taxon>Sordariales</taxon>
        <taxon>Podosporaceae</taxon>
        <taxon>Podospora</taxon>
    </lineage>
</organism>
<dbReference type="Proteomes" id="UP001301958">
    <property type="component" value="Unassembled WGS sequence"/>
</dbReference>
<feature type="transmembrane region" description="Helical" evidence="1">
    <location>
        <begin position="442"/>
        <end position="463"/>
    </location>
</feature>
<keyword evidence="3" id="KW-1185">Reference proteome</keyword>
<feature type="non-terminal residue" evidence="2">
    <location>
        <position position="472"/>
    </location>
</feature>
<dbReference type="InterPro" id="IPR021109">
    <property type="entry name" value="Peptidase_aspartic_dom_sf"/>
</dbReference>
<dbReference type="AlphaFoldDB" id="A0AAN6YTY8"/>
<dbReference type="Gene3D" id="2.40.70.10">
    <property type="entry name" value="Acid Proteases"/>
    <property type="match status" value="1"/>
</dbReference>